<accession>A0ABP9STB1</accession>
<dbReference type="InterPro" id="IPR012310">
    <property type="entry name" value="DNA_ligase_ATP-dep_cent"/>
</dbReference>
<evidence type="ECO:0000313" key="4">
    <source>
        <dbReference type="EMBL" id="GAA5201668.1"/>
    </source>
</evidence>
<reference evidence="5" key="1">
    <citation type="journal article" date="2019" name="Int. J. Syst. Evol. Microbiol.">
        <title>The Global Catalogue of Microorganisms (GCM) 10K type strain sequencing project: providing services to taxonomists for standard genome sequencing and annotation.</title>
        <authorList>
            <consortium name="The Broad Institute Genomics Platform"/>
            <consortium name="The Broad Institute Genome Sequencing Center for Infectious Disease"/>
            <person name="Wu L."/>
            <person name="Ma J."/>
        </authorList>
    </citation>
    <scope>NUCLEOTIDE SEQUENCE [LARGE SCALE GENOMIC DNA]</scope>
    <source>
        <strain evidence="5">JCM 18514</strain>
    </source>
</reference>
<sequence length="174" mass="19124">MYEMKWDGFRAVCLVGADGVSLWSRQSKDLSRYFPDVLAAASEQIPPGCILDGEAVVWSGGRLNFEALQQRLSAGKTQLAALVRELPANFAAFDVLCVAGHDARGLPFRERRALLEKLATVWSPPLSVSPLTRDRELALQWFQELAGAGLEGLVIKADSQAYFGGKRIWLVNCT</sequence>
<protein>
    <recommendedName>
        <fullName evidence="3">ATP-dependent DNA ligase family profile domain-containing protein</fullName>
    </recommendedName>
</protein>
<dbReference type="Pfam" id="PF01068">
    <property type="entry name" value="DNA_ligase_A_M"/>
    <property type="match status" value="1"/>
</dbReference>
<comment type="caution">
    <text evidence="4">The sequence shown here is derived from an EMBL/GenBank/DDBJ whole genome shotgun (WGS) entry which is preliminary data.</text>
</comment>
<dbReference type="CDD" id="cd07905">
    <property type="entry name" value="Adenylation_DNA_ligase_LigC"/>
    <property type="match status" value="1"/>
</dbReference>
<keyword evidence="5" id="KW-1185">Reference proteome</keyword>
<name>A0ABP9STB1_9MICC</name>
<gene>
    <name evidence="4" type="ORF">GCM10023346_46540</name>
</gene>
<dbReference type="InterPro" id="IPR050191">
    <property type="entry name" value="ATP-dep_DNA_ligase"/>
</dbReference>
<dbReference type="PANTHER" id="PTHR45674">
    <property type="entry name" value="DNA LIGASE 1/3 FAMILY MEMBER"/>
    <property type="match status" value="1"/>
</dbReference>
<dbReference type="SUPFAM" id="SSF56091">
    <property type="entry name" value="DNA ligase/mRNA capping enzyme, catalytic domain"/>
    <property type="match status" value="1"/>
</dbReference>
<evidence type="ECO:0000256" key="1">
    <source>
        <dbReference type="ARBA" id="ARBA00007572"/>
    </source>
</evidence>
<dbReference type="Proteomes" id="UP001500200">
    <property type="component" value="Unassembled WGS sequence"/>
</dbReference>
<feature type="domain" description="ATP-dependent DNA ligase family profile" evidence="3">
    <location>
        <begin position="2"/>
        <end position="169"/>
    </location>
</feature>
<proteinExistence type="inferred from homology"/>
<evidence type="ECO:0000313" key="5">
    <source>
        <dbReference type="Proteomes" id="UP001500200"/>
    </source>
</evidence>
<evidence type="ECO:0000259" key="3">
    <source>
        <dbReference type="Pfam" id="PF01068"/>
    </source>
</evidence>
<keyword evidence="2" id="KW-0436">Ligase</keyword>
<dbReference type="InterPro" id="IPR044119">
    <property type="entry name" value="Adenylation_LigC-like"/>
</dbReference>
<dbReference type="Gene3D" id="3.30.470.30">
    <property type="entry name" value="DNA ligase/mRNA capping enzyme"/>
    <property type="match status" value="1"/>
</dbReference>
<organism evidence="4 5">
    <name type="scientific">Arthrobacter gyeryongensis</name>
    <dbReference type="NCBI Taxonomy" id="1650592"/>
    <lineage>
        <taxon>Bacteria</taxon>
        <taxon>Bacillati</taxon>
        <taxon>Actinomycetota</taxon>
        <taxon>Actinomycetes</taxon>
        <taxon>Micrococcales</taxon>
        <taxon>Micrococcaceae</taxon>
        <taxon>Arthrobacter</taxon>
    </lineage>
</organism>
<dbReference type="EMBL" id="BAABKK010000038">
    <property type="protein sequence ID" value="GAA5201668.1"/>
    <property type="molecule type" value="Genomic_DNA"/>
</dbReference>
<evidence type="ECO:0000256" key="2">
    <source>
        <dbReference type="ARBA" id="ARBA00022598"/>
    </source>
</evidence>
<comment type="similarity">
    <text evidence="1">Belongs to the ATP-dependent DNA ligase family.</text>
</comment>
<dbReference type="PANTHER" id="PTHR45674:SF4">
    <property type="entry name" value="DNA LIGASE 1"/>
    <property type="match status" value="1"/>
</dbReference>